<dbReference type="InterPro" id="IPR052945">
    <property type="entry name" value="Mitotic_Regulator"/>
</dbReference>
<dbReference type="PATRIC" id="fig|80852.17.peg.1686"/>
<dbReference type="Pfam" id="PF08238">
    <property type="entry name" value="Sel1"/>
    <property type="match status" value="3"/>
</dbReference>
<feature type="chain" id="PRO_5001857991" evidence="2">
    <location>
        <begin position="22"/>
        <end position="231"/>
    </location>
</feature>
<keyword evidence="1" id="KW-0802">TPR repeat</keyword>
<dbReference type="InterPro" id="IPR011990">
    <property type="entry name" value="TPR-like_helical_dom_sf"/>
</dbReference>
<sequence>MKLILKTLLLSVSLCSSLAFANTEAHNDYLKGTAYLNQNNYKEAITWLTSAANNGSIEAQNKIGVIYAKGIGTESSTSLAIQYFTKAAKNESSMAYYNLGKVYESQEKFPIAIDWYNKAIAMDNSNAMNNLADLYLQGNGLVQNIHQAELLYIQAAELGNATAMRNLGFLYFKGVNVKQDMEKSYFWFNLAAAKSYPEAEIYRNFTGEKLYKTTRTSIQNEALVWLEAHSK</sequence>
<name>A0A090ITM9_9GAMM</name>
<evidence type="ECO:0000256" key="1">
    <source>
        <dbReference type="PROSITE-ProRule" id="PRU00339"/>
    </source>
</evidence>
<dbReference type="InterPro" id="IPR006597">
    <property type="entry name" value="Sel1-like"/>
</dbReference>
<dbReference type="EMBL" id="LN554846">
    <property type="protein sequence ID" value="CED71705.1"/>
    <property type="molecule type" value="Genomic_DNA"/>
</dbReference>
<reference evidence="4" key="1">
    <citation type="submission" date="2014-09" db="EMBL/GenBank/DDBJ databases">
        <authorList>
            <person name="Hjerde E."/>
        </authorList>
    </citation>
    <scope>NUCLEOTIDE SEQUENCE [LARGE SCALE GENOMIC DNA]</scope>
    <source>
        <strain evidence="4">06/09/139</strain>
    </source>
</reference>
<evidence type="ECO:0000313" key="4">
    <source>
        <dbReference type="Proteomes" id="UP000032427"/>
    </source>
</evidence>
<accession>A0A090ITM9</accession>
<dbReference type="Proteomes" id="UP000032427">
    <property type="component" value="Chromosome 1"/>
</dbReference>
<dbReference type="HOGENOM" id="CLU_000288_36_7_6"/>
<dbReference type="KEGG" id="awd:AWOD_I_1635"/>
<protein>
    <submittedName>
        <fullName evidence="3">Putative multiprotein complex assembly protein</fullName>
    </submittedName>
</protein>
<keyword evidence="2" id="KW-0732">Signal</keyword>
<dbReference type="Pfam" id="PF13181">
    <property type="entry name" value="TPR_8"/>
    <property type="match status" value="1"/>
</dbReference>
<dbReference type="Gene3D" id="1.25.40.10">
    <property type="entry name" value="Tetratricopeptide repeat domain"/>
    <property type="match status" value="2"/>
</dbReference>
<dbReference type="PANTHER" id="PTHR43628:SF1">
    <property type="entry name" value="CHITIN SYNTHASE REGULATORY FACTOR 2-RELATED"/>
    <property type="match status" value="1"/>
</dbReference>
<proteinExistence type="predicted"/>
<evidence type="ECO:0000256" key="2">
    <source>
        <dbReference type="SAM" id="SignalP"/>
    </source>
</evidence>
<dbReference type="SMART" id="SM00028">
    <property type="entry name" value="TPR"/>
    <property type="match status" value="1"/>
</dbReference>
<dbReference type="GeneID" id="28541193"/>
<evidence type="ECO:0000313" key="3">
    <source>
        <dbReference type="EMBL" id="CED71705.1"/>
    </source>
</evidence>
<feature type="repeat" description="TPR" evidence="1">
    <location>
        <begin position="93"/>
        <end position="126"/>
    </location>
</feature>
<dbReference type="AlphaFoldDB" id="A0A090ITM9"/>
<dbReference type="PROSITE" id="PS50005">
    <property type="entry name" value="TPR"/>
    <property type="match status" value="1"/>
</dbReference>
<dbReference type="InterPro" id="IPR019734">
    <property type="entry name" value="TPR_rpt"/>
</dbReference>
<keyword evidence="4" id="KW-1185">Reference proteome</keyword>
<dbReference type="Pfam" id="PF00515">
    <property type="entry name" value="TPR_1"/>
    <property type="match status" value="1"/>
</dbReference>
<organism evidence="3 4">
    <name type="scientific">Aliivibrio wodanis</name>
    <dbReference type="NCBI Taxonomy" id="80852"/>
    <lineage>
        <taxon>Bacteria</taxon>
        <taxon>Pseudomonadati</taxon>
        <taxon>Pseudomonadota</taxon>
        <taxon>Gammaproteobacteria</taxon>
        <taxon>Vibrionales</taxon>
        <taxon>Vibrionaceae</taxon>
        <taxon>Aliivibrio</taxon>
    </lineage>
</organism>
<feature type="signal peptide" evidence="2">
    <location>
        <begin position="1"/>
        <end position="21"/>
    </location>
</feature>
<dbReference type="OrthoDB" id="8561742at2"/>
<dbReference type="SUPFAM" id="SSF81901">
    <property type="entry name" value="HCP-like"/>
    <property type="match status" value="2"/>
</dbReference>
<dbReference type="PANTHER" id="PTHR43628">
    <property type="entry name" value="ACTIVATOR OF C KINASE PROTEIN 1-RELATED"/>
    <property type="match status" value="1"/>
</dbReference>
<gene>
    <name evidence="3" type="ORF">AWOD_I_1635</name>
</gene>
<dbReference type="SMART" id="SM00671">
    <property type="entry name" value="SEL1"/>
    <property type="match status" value="5"/>
</dbReference>
<dbReference type="STRING" id="80852.AWOD_I_1635"/>